<feature type="transmembrane region" description="Helical" evidence="1">
    <location>
        <begin position="12"/>
        <end position="30"/>
    </location>
</feature>
<keyword evidence="3" id="KW-1185">Reference proteome</keyword>
<feature type="transmembrane region" description="Helical" evidence="1">
    <location>
        <begin position="62"/>
        <end position="82"/>
    </location>
</feature>
<dbReference type="Proteomes" id="UP000193317">
    <property type="component" value="Unassembled WGS sequence"/>
</dbReference>
<accession>A0A1X2ED16</accession>
<dbReference type="AlphaFoldDB" id="A0A1X2ED16"/>
<keyword evidence="1" id="KW-0812">Transmembrane</keyword>
<gene>
    <name evidence="2" type="ORF">AWC27_04215</name>
</gene>
<sequence>MPEKSMRRLSVTEIFVLAAVLIGGLFGSLLDRSLVATPAWERLGASAWADYSRQADLGNGDIVYPVGAILWWGLVIGAAIAYRRDAAAPRTARYPIYLALGSVLGAIVATAIAAPVMQHVGVIADSDTSALHDAFQVFTVWGVYVRGAFFGLVFVCTVWALVALLRHRSPG</sequence>
<feature type="transmembrane region" description="Helical" evidence="1">
    <location>
        <begin position="138"/>
        <end position="165"/>
    </location>
</feature>
<feature type="transmembrane region" description="Helical" evidence="1">
    <location>
        <begin position="94"/>
        <end position="118"/>
    </location>
</feature>
<dbReference type="RefSeq" id="WP_085671601.1">
    <property type="nucleotide sequence ID" value="NZ_JACKRU010000446.1"/>
</dbReference>
<evidence type="ECO:0000313" key="3">
    <source>
        <dbReference type="Proteomes" id="UP000193317"/>
    </source>
</evidence>
<name>A0A1X2ED16_MYCSZ</name>
<keyword evidence="1" id="KW-0472">Membrane</keyword>
<evidence type="ECO:0000256" key="1">
    <source>
        <dbReference type="SAM" id="Phobius"/>
    </source>
</evidence>
<dbReference type="EMBL" id="LQPW01000123">
    <property type="protein sequence ID" value="ORW98178.1"/>
    <property type="molecule type" value="Genomic_DNA"/>
</dbReference>
<protein>
    <recommendedName>
        <fullName evidence="4">DUF1772 domain-containing protein</fullName>
    </recommendedName>
</protein>
<organism evidence="2 3">
    <name type="scientific">Mycobacterium szulgai</name>
    <dbReference type="NCBI Taxonomy" id="1787"/>
    <lineage>
        <taxon>Bacteria</taxon>
        <taxon>Bacillati</taxon>
        <taxon>Actinomycetota</taxon>
        <taxon>Actinomycetes</taxon>
        <taxon>Mycobacteriales</taxon>
        <taxon>Mycobacteriaceae</taxon>
        <taxon>Mycobacterium</taxon>
    </lineage>
</organism>
<dbReference type="OrthoDB" id="5184060at2"/>
<proteinExistence type="predicted"/>
<keyword evidence="1" id="KW-1133">Transmembrane helix</keyword>
<evidence type="ECO:0000313" key="2">
    <source>
        <dbReference type="EMBL" id="ORW98178.1"/>
    </source>
</evidence>
<reference evidence="2 3" key="1">
    <citation type="submission" date="2016-01" db="EMBL/GenBank/DDBJ databases">
        <title>The new phylogeny of the genus Mycobacterium.</title>
        <authorList>
            <person name="Tarcisio F."/>
            <person name="Conor M."/>
            <person name="Antonella G."/>
            <person name="Elisabetta G."/>
            <person name="Giulia F.S."/>
            <person name="Sara T."/>
            <person name="Anna F."/>
            <person name="Clotilde B."/>
            <person name="Roberto B."/>
            <person name="Veronica D.S."/>
            <person name="Fabio R."/>
            <person name="Monica P."/>
            <person name="Olivier J."/>
            <person name="Enrico T."/>
            <person name="Nicola S."/>
        </authorList>
    </citation>
    <scope>NUCLEOTIDE SEQUENCE [LARGE SCALE GENOMIC DNA]</scope>
    <source>
        <strain evidence="2 3">DSM 44166</strain>
    </source>
</reference>
<evidence type="ECO:0008006" key="4">
    <source>
        <dbReference type="Google" id="ProtNLM"/>
    </source>
</evidence>
<comment type="caution">
    <text evidence="2">The sequence shown here is derived from an EMBL/GenBank/DDBJ whole genome shotgun (WGS) entry which is preliminary data.</text>
</comment>